<feature type="region of interest" description="Disordered" evidence="1">
    <location>
        <begin position="1"/>
        <end position="30"/>
    </location>
</feature>
<feature type="non-terminal residue" evidence="2">
    <location>
        <position position="1"/>
    </location>
</feature>
<organism evidence="2 3">
    <name type="scientific">Aspergillus arachidicola</name>
    <dbReference type="NCBI Taxonomy" id="656916"/>
    <lineage>
        <taxon>Eukaryota</taxon>
        <taxon>Fungi</taxon>
        <taxon>Dikarya</taxon>
        <taxon>Ascomycota</taxon>
        <taxon>Pezizomycotina</taxon>
        <taxon>Eurotiomycetes</taxon>
        <taxon>Eurotiomycetidae</taxon>
        <taxon>Eurotiales</taxon>
        <taxon>Aspergillaceae</taxon>
        <taxon>Aspergillus</taxon>
        <taxon>Aspergillus subgen. Circumdati</taxon>
    </lineage>
</organism>
<comment type="caution">
    <text evidence="2">The sequence shown here is derived from an EMBL/GenBank/DDBJ whole genome shotgun (WGS) entry which is preliminary data.</text>
</comment>
<gene>
    <name evidence="2" type="ORF">AARAC_008286</name>
</gene>
<dbReference type="EMBL" id="NEXV01000463">
    <property type="protein sequence ID" value="PIG83205.1"/>
    <property type="molecule type" value="Genomic_DNA"/>
</dbReference>
<keyword evidence="3" id="KW-1185">Reference proteome</keyword>
<evidence type="ECO:0000313" key="3">
    <source>
        <dbReference type="Proteomes" id="UP000231358"/>
    </source>
</evidence>
<dbReference type="Proteomes" id="UP000231358">
    <property type="component" value="Unassembled WGS sequence"/>
</dbReference>
<sequence length="62" mass="6929">RGGSLVLQVDNAHGQNEADSTPVWRASSRGTTTVRTQRYCRQVLQQAQMRQTIGDEPCIRCP</sequence>
<reference evidence="2 3" key="1">
    <citation type="submission" date="2017-05" db="EMBL/GenBank/DDBJ databases">
        <title>Genome sequence for an aflatoxigenic pathogen of Argentinian peanut, Aspergillus arachidicola.</title>
        <authorList>
            <person name="Moore G."/>
            <person name="Beltz S.B."/>
            <person name="Mack B.M."/>
        </authorList>
    </citation>
    <scope>NUCLEOTIDE SEQUENCE [LARGE SCALE GENOMIC DNA]</scope>
    <source>
        <strain evidence="2 3">CBS 117610</strain>
    </source>
</reference>
<dbReference type="AlphaFoldDB" id="A0A2G7FSF6"/>
<evidence type="ECO:0000256" key="1">
    <source>
        <dbReference type="SAM" id="MobiDB-lite"/>
    </source>
</evidence>
<evidence type="ECO:0000313" key="2">
    <source>
        <dbReference type="EMBL" id="PIG83205.1"/>
    </source>
</evidence>
<name>A0A2G7FSF6_9EURO</name>
<accession>A0A2G7FSF6</accession>
<protein>
    <submittedName>
        <fullName evidence="2">Uncharacterized protein</fullName>
    </submittedName>
</protein>
<proteinExistence type="predicted"/>